<evidence type="ECO:0000256" key="2">
    <source>
        <dbReference type="ARBA" id="ARBA00022946"/>
    </source>
</evidence>
<reference evidence="5" key="1">
    <citation type="journal article" date="2021" name="Open Biol.">
        <title>Shared evolutionary footprints suggest mitochondrial oxidative damage underlies multiple complex I losses in fungi.</title>
        <authorList>
            <person name="Schikora-Tamarit M.A."/>
            <person name="Marcet-Houben M."/>
            <person name="Nosek J."/>
            <person name="Gabaldon T."/>
        </authorList>
    </citation>
    <scope>NUCLEOTIDE SEQUENCE</scope>
    <source>
        <strain evidence="5">CBS6341</strain>
    </source>
</reference>
<dbReference type="InterPro" id="IPR050896">
    <property type="entry name" value="Mito_lipid_metab_GTPase"/>
</dbReference>
<evidence type="ECO:0000313" key="5">
    <source>
        <dbReference type="EMBL" id="KAH3672835.1"/>
    </source>
</evidence>
<keyword evidence="6" id="KW-1185">Reference proteome</keyword>
<feature type="region of interest" description="Disordered" evidence="4">
    <location>
        <begin position="1"/>
        <end position="40"/>
    </location>
</feature>
<dbReference type="SUPFAM" id="SSF52540">
    <property type="entry name" value="P-loop containing nucleoside triphosphate hydrolases"/>
    <property type="match status" value="1"/>
</dbReference>
<keyword evidence="2" id="KW-0809">Transit peptide</keyword>
<dbReference type="GO" id="GO:0005739">
    <property type="term" value="C:mitochondrion"/>
    <property type="evidence" value="ECO:0007669"/>
    <property type="project" value="TreeGrafter"/>
</dbReference>
<dbReference type="Gene3D" id="3.40.50.300">
    <property type="entry name" value="P-loop containing nucleotide triphosphate hydrolases"/>
    <property type="match status" value="1"/>
</dbReference>
<dbReference type="AlphaFoldDB" id="A0A9P8PJT2"/>
<feature type="compositionally biased region" description="Low complexity" evidence="4">
    <location>
        <begin position="12"/>
        <end position="37"/>
    </location>
</feature>
<dbReference type="PANTHER" id="PTHR46434:SF1">
    <property type="entry name" value="GENETIC INTERACTOR OF PROHIBITINS 3, MITOCHONDRIAL"/>
    <property type="match status" value="1"/>
</dbReference>
<dbReference type="PANTHER" id="PTHR46434">
    <property type="entry name" value="GENETIC INTERACTOR OF PROHIBITINS 3, MITOCHONDRIAL"/>
    <property type="match status" value="1"/>
</dbReference>
<organism evidence="5 6">
    <name type="scientific">Wickerhamomyces mucosus</name>
    <dbReference type="NCBI Taxonomy" id="1378264"/>
    <lineage>
        <taxon>Eukaryota</taxon>
        <taxon>Fungi</taxon>
        <taxon>Dikarya</taxon>
        <taxon>Ascomycota</taxon>
        <taxon>Saccharomycotina</taxon>
        <taxon>Saccharomycetes</taxon>
        <taxon>Phaffomycetales</taxon>
        <taxon>Wickerhamomycetaceae</taxon>
        <taxon>Wickerhamomyces</taxon>
    </lineage>
</organism>
<dbReference type="InterPro" id="IPR027417">
    <property type="entry name" value="P-loop_NTPase"/>
</dbReference>
<comment type="caution">
    <text evidence="5">The sequence shown here is derived from an EMBL/GenBank/DDBJ whole genome shotgun (WGS) entry which is preliminary data.</text>
</comment>
<evidence type="ECO:0000256" key="4">
    <source>
        <dbReference type="SAM" id="MobiDB-lite"/>
    </source>
</evidence>
<accession>A0A9P8PJT2</accession>
<evidence type="ECO:0000256" key="1">
    <source>
        <dbReference type="ARBA" id="ARBA00018901"/>
    </source>
</evidence>
<evidence type="ECO:0000256" key="3">
    <source>
        <dbReference type="ARBA" id="ARBA00031834"/>
    </source>
</evidence>
<evidence type="ECO:0000313" key="6">
    <source>
        <dbReference type="Proteomes" id="UP000769528"/>
    </source>
</evidence>
<feature type="compositionally biased region" description="Polar residues" evidence="4">
    <location>
        <begin position="1"/>
        <end position="11"/>
    </location>
</feature>
<name>A0A9P8PJT2_9ASCO</name>
<dbReference type="Proteomes" id="UP000769528">
    <property type="component" value="Unassembled WGS sequence"/>
</dbReference>
<sequence length="572" mass="66331">MRYNSNNTLQKPSILSTSSSTSSSKSSTIPNNNNNIPEGEISSLQEDNIYFDKVHNCASCGVQLQNENPKEMGYFIQPKPKQSNIYKTSKNFQFFQSQLSPIDEETQKLLQNNDQDIIITSNKKVLSRDKIEELICKRCHDALHHSIYNISENKPLNFEEILSTIPTKSTVYHIFSAYDFPLSLMNIPKRTGEVNYVMNKVDMLFSHGSTMEKYDKYFKRIVKRLTGYKQNIFLISAHTKWGLNHFLQKLDRFNYLLGYVNTGKTRLANRIRSAINYSKGKNYELNKPLGSSYFPALTRDHIQHKLNSKTLLVDTPGFLDQYNVFNYIKPQYLKHFIEGKKSIVSELRYEKYKSVIGGQVFTNGGVFLLIPPKDTILQIKSICQGEPKIFSNLAKAIDIIKNQPESLEKFIAVKPNAADEMVRYVIPPFLGTIDLLIKDIGYVQIRPTGAKTNDDLFEVWAPKGVILGVRETIEHFLTGYIKELGTKQKKIYGKGGTVKVKREEKLRFKPKSIPDYKIFSKLYQIPNDCTNPWEEMERQYNQHIKENGETFWKWDNDDFRDESRNKYWIEKL</sequence>
<dbReference type="EMBL" id="JAEUBF010001112">
    <property type="protein sequence ID" value="KAH3672835.1"/>
    <property type="molecule type" value="Genomic_DNA"/>
</dbReference>
<gene>
    <name evidence="5" type="ORF">WICMUC_004057</name>
</gene>
<protein>
    <recommendedName>
        <fullName evidence="1">Genetic interactor of prohibitins 3, mitochondrial</fullName>
    </recommendedName>
    <alternativeName>
        <fullName evidence="3">Found in mitochondrial proteome protein 38</fullName>
    </alternativeName>
</protein>
<dbReference type="OrthoDB" id="1696305at2759"/>
<reference evidence="5" key="2">
    <citation type="submission" date="2021-01" db="EMBL/GenBank/DDBJ databases">
        <authorList>
            <person name="Schikora-Tamarit M.A."/>
        </authorList>
    </citation>
    <scope>NUCLEOTIDE SEQUENCE</scope>
    <source>
        <strain evidence="5">CBS6341</strain>
    </source>
</reference>
<proteinExistence type="predicted"/>